<reference evidence="3 4" key="1">
    <citation type="submission" date="2012-08" db="EMBL/GenBank/DDBJ databases">
        <authorList>
            <person name="Gan P.H.P."/>
            <person name="Ikeda K."/>
            <person name="Irieda H."/>
            <person name="Narusaka M."/>
            <person name="O'Connell R.J."/>
            <person name="Narusaka Y."/>
            <person name="Takano Y."/>
            <person name="Kubo Y."/>
            <person name="Shirasu K."/>
        </authorList>
    </citation>
    <scope>NUCLEOTIDE SEQUENCE [LARGE SCALE GENOMIC DNA]</scope>
    <source>
        <strain evidence="3 4">Nara gc5</strain>
    </source>
</reference>
<evidence type="ECO:0000256" key="2">
    <source>
        <dbReference type="SAM" id="Phobius"/>
    </source>
</evidence>
<keyword evidence="2" id="KW-0472">Membrane</keyword>
<keyword evidence="2" id="KW-1133">Transmembrane helix</keyword>
<dbReference type="OrthoDB" id="4358740at2759"/>
<protein>
    <submittedName>
        <fullName evidence="3">Uncharacterized protein</fullName>
    </submittedName>
</protein>
<reference evidence="3 4" key="2">
    <citation type="submission" date="2020-04" db="EMBL/GenBank/DDBJ databases">
        <title>Genome sequencing and assembly of multiple isolates from the Colletotrichum gloeosporioides species complex.</title>
        <authorList>
            <person name="Gan P."/>
            <person name="Shirasu K."/>
        </authorList>
    </citation>
    <scope>NUCLEOTIDE SEQUENCE [LARGE SCALE GENOMIC DNA]</scope>
    <source>
        <strain evidence="3 4">Nara gc5</strain>
    </source>
</reference>
<dbReference type="Proteomes" id="UP000011096">
    <property type="component" value="Unassembled WGS sequence"/>
</dbReference>
<evidence type="ECO:0000256" key="1">
    <source>
        <dbReference type="SAM" id="MobiDB-lite"/>
    </source>
</evidence>
<accession>A0A7J6JCK9</accession>
<keyword evidence="2" id="KW-0812">Transmembrane</keyword>
<feature type="compositionally biased region" description="Basic and acidic residues" evidence="1">
    <location>
        <begin position="122"/>
        <end position="131"/>
    </location>
</feature>
<gene>
    <name evidence="3" type="ORF">CGGC5_v005891</name>
</gene>
<dbReference type="GeneID" id="90979843"/>
<evidence type="ECO:0000313" key="3">
    <source>
        <dbReference type="EMBL" id="KAF4486555.1"/>
    </source>
</evidence>
<dbReference type="EMBL" id="ANPB02000003">
    <property type="protein sequence ID" value="KAF4486555.1"/>
    <property type="molecule type" value="Genomic_DNA"/>
</dbReference>
<name>A0A7J6JCK9_COLFN</name>
<proteinExistence type="predicted"/>
<dbReference type="InParanoid" id="A0A7J6JCK9"/>
<dbReference type="AlphaFoldDB" id="A0A7J6JCK9"/>
<keyword evidence="4" id="KW-1185">Reference proteome</keyword>
<comment type="caution">
    <text evidence="3">The sequence shown here is derived from an EMBL/GenBank/DDBJ whole genome shotgun (WGS) entry which is preliminary data.</text>
</comment>
<feature type="transmembrane region" description="Helical" evidence="2">
    <location>
        <begin position="180"/>
        <end position="204"/>
    </location>
</feature>
<evidence type="ECO:0000313" key="4">
    <source>
        <dbReference type="Proteomes" id="UP000011096"/>
    </source>
</evidence>
<feature type="transmembrane region" description="Helical" evidence="2">
    <location>
        <begin position="151"/>
        <end position="174"/>
    </location>
</feature>
<dbReference type="RefSeq" id="XP_066009073.1">
    <property type="nucleotide sequence ID" value="XM_066151566.1"/>
</dbReference>
<feature type="region of interest" description="Disordered" evidence="1">
    <location>
        <begin position="111"/>
        <end position="141"/>
    </location>
</feature>
<organism evidence="3 4">
    <name type="scientific">Colletotrichum fructicola (strain Nara gc5)</name>
    <name type="common">Anthracnose fungus</name>
    <name type="synonym">Colletotrichum gloeosporioides (strain Nara gc5)</name>
    <dbReference type="NCBI Taxonomy" id="1213859"/>
    <lineage>
        <taxon>Eukaryota</taxon>
        <taxon>Fungi</taxon>
        <taxon>Dikarya</taxon>
        <taxon>Ascomycota</taxon>
        <taxon>Pezizomycotina</taxon>
        <taxon>Sordariomycetes</taxon>
        <taxon>Hypocreomycetidae</taxon>
        <taxon>Glomerellales</taxon>
        <taxon>Glomerellaceae</taxon>
        <taxon>Colletotrichum</taxon>
        <taxon>Colletotrichum gloeosporioides species complex</taxon>
    </lineage>
</organism>
<sequence>MTVERIGRRVVVSIKRSSNYREIAWENPTETIDTVLESLKGQGWVPSETKNEQPDVRLIISKITSRETLILFDLFHDGYDFKTAHFQFRGQVPLQSKWMETASFQRRCPHRFGLGSSTEGFPRSRGDKEATTGRNSRSKRHSKSSELRVEVIFRSTFLFNFLGVLFVGIMNRIITLLYRLPFSLVVLFVRASWTNYGFVLAHALEFGLLKGFGW</sequence>